<dbReference type="InterPro" id="IPR038213">
    <property type="entry name" value="IFI6/IFI27-like_sf"/>
</dbReference>
<dbReference type="Proteomes" id="UP000887116">
    <property type="component" value="Unassembled WGS sequence"/>
</dbReference>
<keyword evidence="4 6" id="KW-1133">Transmembrane helix</keyword>
<keyword evidence="3 6" id="KW-0812">Transmembrane</keyword>
<evidence type="ECO:0000256" key="4">
    <source>
        <dbReference type="ARBA" id="ARBA00022989"/>
    </source>
</evidence>
<proteinExistence type="inferred from homology"/>
<feature type="transmembrane region" description="Helical" evidence="6">
    <location>
        <begin position="12"/>
        <end position="43"/>
    </location>
</feature>
<evidence type="ECO:0000256" key="3">
    <source>
        <dbReference type="ARBA" id="ARBA00022692"/>
    </source>
</evidence>
<dbReference type="Pfam" id="PF06140">
    <property type="entry name" value="Ifi-6-16"/>
    <property type="match status" value="1"/>
</dbReference>
<gene>
    <name evidence="7" type="primary">AVEN_142534_1</name>
    <name evidence="7" type="ORF">TNCT_130051</name>
</gene>
<dbReference type="PANTHER" id="PTHR16932">
    <property type="entry name" value="INTERFERON ALPHA-INDUCIBLE PROTEIN 27"/>
    <property type="match status" value="1"/>
</dbReference>
<dbReference type="PANTHER" id="PTHR16932:SF18">
    <property type="entry name" value="INTERFERON, ALPHA-INDUCIBLE PROTEIN 27-LIKE 2"/>
    <property type="match status" value="1"/>
</dbReference>
<evidence type="ECO:0000313" key="7">
    <source>
        <dbReference type="EMBL" id="GFQ87994.1"/>
    </source>
</evidence>
<feature type="transmembrane region" description="Helical" evidence="6">
    <location>
        <begin position="55"/>
        <end position="78"/>
    </location>
</feature>
<evidence type="ECO:0000256" key="1">
    <source>
        <dbReference type="ARBA" id="ARBA00004141"/>
    </source>
</evidence>
<dbReference type="AlphaFoldDB" id="A0A8X6KWQ7"/>
<feature type="transmembrane region" description="Helical" evidence="6">
    <location>
        <begin position="168"/>
        <end position="188"/>
    </location>
</feature>
<keyword evidence="5 6" id="KW-0472">Membrane</keyword>
<evidence type="ECO:0000256" key="5">
    <source>
        <dbReference type="ARBA" id="ARBA00023136"/>
    </source>
</evidence>
<keyword evidence="8" id="KW-1185">Reference proteome</keyword>
<sequence length="278" mass="31243">MIEIIWTGIETILLPCCLLFSLGCSLKGIPISIVGALAFLWYLEINPKVCFRALLLPYCFLICLGFTPAAFILMLLYARILLIWRGFTPLGIRPDSYAQRWHREIGMVRSGSFFANCQSFGIKSVWNKKESFDRSSEHFFTSWCTRCDCFIALYTECTKKILTVKITVWWYLAYGVIGGIVAVVLPRLCLCCLGFTCRGIGANTCASEYHSHIGDVESGTCFSICQRTGVIGFPCCINIMFFLFGFATTIIVIHMKSVQELDSNTVTTPAWMSSISYT</sequence>
<dbReference type="GO" id="GO:0016020">
    <property type="term" value="C:membrane"/>
    <property type="evidence" value="ECO:0007669"/>
    <property type="project" value="UniProtKB-SubCell"/>
</dbReference>
<comment type="similarity">
    <text evidence="2">Belongs to the IFI6/IFI27 family.</text>
</comment>
<reference evidence="7" key="1">
    <citation type="submission" date="2020-07" db="EMBL/GenBank/DDBJ databases">
        <title>Multicomponent nature underlies the extraordinary mechanical properties of spider dragline silk.</title>
        <authorList>
            <person name="Kono N."/>
            <person name="Nakamura H."/>
            <person name="Mori M."/>
            <person name="Yoshida Y."/>
            <person name="Ohtoshi R."/>
            <person name="Malay A.D."/>
            <person name="Moran D.A.P."/>
            <person name="Tomita M."/>
            <person name="Numata K."/>
            <person name="Arakawa K."/>
        </authorList>
    </citation>
    <scope>NUCLEOTIDE SEQUENCE</scope>
</reference>
<accession>A0A8X6KWQ7</accession>
<dbReference type="OrthoDB" id="6427464at2759"/>
<evidence type="ECO:0000256" key="2">
    <source>
        <dbReference type="ARBA" id="ARBA00007262"/>
    </source>
</evidence>
<feature type="transmembrane region" description="Helical" evidence="6">
    <location>
        <begin position="231"/>
        <end position="253"/>
    </location>
</feature>
<protein>
    <submittedName>
        <fullName evidence="7">Uncharacterized protein</fullName>
    </submittedName>
</protein>
<evidence type="ECO:0000256" key="6">
    <source>
        <dbReference type="SAM" id="Phobius"/>
    </source>
</evidence>
<comment type="caution">
    <text evidence="7">The sequence shown here is derived from an EMBL/GenBank/DDBJ whole genome shotgun (WGS) entry which is preliminary data.</text>
</comment>
<evidence type="ECO:0000313" key="8">
    <source>
        <dbReference type="Proteomes" id="UP000887116"/>
    </source>
</evidence>
<dbReference type="InterPro" id="IPR009311">
    <property type="entry name" value="IFI6/IFI27-like"/>
</dbReference>
<organism evidence="7 8">
    <name type="scientific">Trichonephila clavata</name>
    <name type="common">Joro spider</name>
    <name type="synonym">Nephila clavata</name>
    <dbReference type="NCBI Taxonomy" id="2740835"/>
    <lineage>
        <taxon>Eukaryota</taxon>
        <taxon>Metazoa</taxon>
        <taxon>Ecdysozoa</taxon>
        <taxon>Arthropoda</taxon>
        <taxon>Chelicerata</taxon>
        <taxon>Arachnida</taxon>
        <taxon>Araneae</taxon>
        <taxon>Araneomorphae</taxon>
        <taxon>Entelegynae</taxon>
        <taxon>Araneoidea</taxon>
        <taxon>Nephilidae</taxon>
        <taxon>Trichonephila</taxon>
    </lineage>
</organism>
<comment type="subcellular location">
    <subcellularLocation>
        <location evidence="1">Membrane</location>
        <topology evidence="1">Multi-pass membrane protein</topology>
    </subcellularLocation>
</comment>
<dbReference type="Gene3D" id="6.10.110.10">
    <property type="match status" value="2"/>
</dbReference>
<name>A0A8X6KWQ7_TRICU</name>
<dbReference type="EMBL" id="BMAO01033232">
    <property type="protein sequence ID" value="GFQ87994.1"/>
    <property type="molecule type" value="Genomic_DNA"/>
</dbReference>